<dbReference type="EMBL" id="JBHUON010000002">
    <property type="protein sequence ID" value="MFD2863552.1"/>
    <property type="molecule type" value="Genomic_DNA"/>
</dbReference>
<organism evidence="2 3">
    <name type="scientific">Mucilaginibacter antarcticus</name>
    <dbReference type="NCBI Taxonomy" id="1855725"/>
    <lineage>
        <taxon>Bacteria</taxon>
        <taxon>Pseudomonadati</taxon>
        <taxon>Bacteroidota</taxon>
        <taxon>Sphingobacteriia</taxon>
        <taxon>Sphingobacteriales</taxon>
        <taxon>Sphingobacteriaceae</taxon>
        <taxon>Mucilaginibacter</taxon>
    </lineage>
</organism>
<feature type="chain" id="PRO_5046362355" evidence="1">
    <location>
        <begin position="21"/>
        <end position="206"/>
    </location>
</feature>
<dbReference type="Proteomes" id="UP001597601">
    <property type="component" value="Unassembled WGS sequence"/>
</dbReference>
<comment type="caution">
    <text evidence="2">The sequence shown here is derived from an EMBL/GenBank/DDBJ whole genome shotgun (WGS) entry which is preliminary data.</text>
</comment>
<evidence type="ECO:0000313" key="3">
    <source>
        <dbReference type="Proteomes" id="UP001597601"/>
    </source>
</evidence>
<evidence type="ECO:0000313" key="2">
    <source>
        <dbReference type="EMBL" id="MFD2863552.1"/>
    </source>
</evidence>
<evidence type="ECO:0000256" key="1">
    <source>
        <dbReference type="SAM" id="SignalP"/>
    </source>
</evidence>
<reference evidence="3" key="1">
    <citation type="journal article" date="2019" name="Int. J. Syst. Evol. Microbiol.">
        <title>The Global Catalogue of Microorganisms (GCM) 10K type strain sequencing project: providing services to taxonomists for standard genome sequencing and annotation.</title>
        <authorList>
            <consortium name="The Broad Institute Genomics Platform"/>
            <consortium name="The Broad Institute Genome Sequencing Center for Infectious Disease"/>
            <person name="Wu L."/>
            <person name="Ma J."/>
        </authorList>
    </citation>
    <scope>NUCLEOTIDE SEQUENCE [LARGE SCALE GENOMIC DNA]</scope>
    <source>
        <strain evidence="3">KCTC 52232</strain>
    </source>
</reference>
<dbReference type="RefSeq" id="WP_377123186.1">
    <property type="nucleotide sequence ID" value="NZ_JBHUON010000002.1"/>
</dbReference>
<sequence length="206" mass="23160">MKKAMYLLITMVICAANALAQKAAFTRVDALDQRPLVVVNGKIVDALSFLALDKYDFESIKILPAADAIKKYGADDGRYGAVQIRMIKTTQLLNWAQVARRFYFMPEQIPAQARLFYGYFGGLTFCDTRLFVASASKVSGMFVHAKYPDRGMPMMGLGVRYDEGANTNKSLKTTPFDEDIKKTKQIFDDESEKRVEIMNAKPRIEG</sequence>
<feature type="signal peptide" evidence="1">
    <location>
        <begin position="1"/>
        <end position="20"/>
    </location>
</feature>
<protein>
    <submittedName>
        <fullName evidence="2">Uncharacterized protein</fullName>
    </submittedName>
</protein>
<keyword evidence="3" id="KW-1185">Reference proteome</keyword>
<accession>A0ABW5XN25</accession>
<name>A0ABW5XN25_9SPHI</name>
<keyword evidence="1" id="KW-0732">Signal</keyword>
<proteinExistence type="predicted"/>
<gene>
    <name evidence="2" type="ORF">ACFSYC_02525</name>
</gene>